<dbReference type="Gene3D" id="3.40.50.720">
    <property type="entry name" value="NAD(P)-binding Rossmann-like Domain"/>
    <property type="match status" value="1"/>
</dbReference>
<dbReference type="InterPro" id="IPR036291">
    <property type="entry name" value="NAD(P)-bd_dom_sf"/>
</dbReference>
<comment type="caution">
    <text evidence="8">The sequence shown here is derived from an EMBL/GenBank/DDBJ whole genome shotgun (WGS) entry which is preliminary data.</text>
</comment>
<evidence type="ECO:0000256" key="5">
    <source>
        <dbReference type="ARBA" id="ARBA00048200"/>
    </source>
</evidence>
<proteinExistence type="inferred from homology"/>
<dbReference type="PANTHER" id="PTHR10491:SF4">
    <property type="entry name" value="METHIONINE ADENOSYLTRANSFERASE 2 SUBUNIT BETA"/>
    <property type="match status" value="1"/>
</dbReference>
<protein>
    <recommendedName>
        <fullName evidence="4 6">dTDP-4-dehydrorhamnose reductase</fullName>
        <ecNumber evidence="3 6">1.1.1.133</ecNumber>
    </recommendedName>
</protein>
<keyword evidence="6" id="KW-0521">NADP</keyword>
<comment type="pathway">
    <text evidence="1 6">Carbohydrate biosynthesis; dTDP-L-rhamnose biosynthesis.</text>
</comment>
<comment type="cofactor">
    <cofactor evidence="6">
        <name>Mg(2+)</name>
        <dbReference type="ChEBI" id="CHEBI:18420"/>
    </cofactor>
    <text evidence="6">Binds 1 Mg(2+) ion per monomer.</text>
</comment>
<comment type="similarity">
    <text evidence="2 6">Belongs to the dTDP-4-dehydrorhamnose reductase family.</text>
</comment>
<organism evidence="8 9">
    <name type="scientific">Marinobacter nitratireducens</name>
    <dbReference type="NCBI Taxonomy" id="1137280"/>
    <lineage>
        <taxon>Bacteria</taxon>
        <taxon>Pseudomonadati</taxon>
        <taxon>Pseudomonadota</taxon>
        <taxon>Gammaproteobacteria</taxon>
        <taxon>Pseudomonadales</taxon>
        <taxon>Marinobacteraceae</taxon>
        <taxon>Marinobacter</taxon>
    </lineage>
</organism>
<dbReference type="EC" id="1.1.1.133" evidence="3 6"/>
<dbReference type="EMBL" id="ANIE01000005">
    <property type="protein sequence ID" value="KEF31643.1"/>
    <property type="molecule type" value="Genomic_DNA"/>
</dbReference>
<dbReference type="InterPro" id="IPR005913">
    <property type="entry name" value="dTDP_dehydrorham_reduct"/>
</dbReference>
<dbReference type="PANTHER" id="PTHR10491">
    <property type="entry name" value="DTDP-4-DEHYDRORHAMNOSE REDUCTASE"/>
    <property type="match status" value="1"/>
</dbReference>
<dbReference type="STRING" id="1137280.D777_01992"/>
<dbReference type="AlphaFoldDB" id="A0A072N3W6"/>
<evidence type="ECO:0000256" key="6">
    <source>
        <dbReference type="RuleBase" id="RU364082"/>
    </source>
</evidence>
<evidence type="ECO:0000313" key="8">
    <source>
        <dbReference type="EMBL" id="KEF31643.1"/>
    </source>
</evidence>
<dbReference type="GO" id="GO:0009243">
    <property type="term" value="P:O antigen biosynthetic process"/>
    <property type="evidence" value="ECO:0007669"/>
    <property type="project" value="UniProtKB-UniPathway"/>
</dbReference>
<dbReference type="SUPFAM" id="SSF51735">
    <property type="entry name" value="NAD(P)-binding Rossmann-fold domains"/>
    <property type="match status" value="1"/>
</dbReference>
<dbReference type="CDD" id="cd05254">
    <property type="entry name" value="dTDP_HR_like_SDR_e"/>
    <property type="match status" value="1"/>
</dbReference>
<evidence type="ECO:0000259" key="7">
    <source>
        <dbReference type="Pfam" id="PF04321"/>
    </source>
</evidence>
<comment type="function">
    <text evidence="6">Catalyzes the reduction of dTDP-6-deoxy-L-lyxo-4-hexulose to yield dTDP-L-rhamnose.</text>
</comment>
<keyword evidence="9" id="KW-1185">Reference proteome</keyword>
<dbReference type="GO" id="GO:0019305">
    <property type="term" value="P:dTDP-rhamnose biosynthetic process"/>
    <property type="evidence" value="ECO:0007669"/>
    <property type="project" value="UniProtKB-UniPathway"/>
</dbReference>
<dbReference type="UniPathway" id="UPA00124"/>
<feature type="domain" description="RmlD-like substrate binding" evidence="7">
    <location>
        <begin position="1"/>
        <end position="284"/>
    </location>
</feature>
<comment type="catalytic activity">
    <reaction evidence="5 6">
        <text>dTDP-beta-L-rhamnose + NADP(+) = dTDP-4-dehydro-beta-L-rhamnose + NADPH + H(+)</text>
        <dbReference type="Rhea" id="RHEA:21796"/>
        <dbReference type="ChEBI" id="CHEBI:15378"/>
        <dbReference type="ChEBI" id="CHEBI:57510"/>
        <dbReference type="ChEBI" id="CHEBI:57783"/>
        <dbReference type="ChEBI" id="CHEBI:58349"/>
        <dbReference type="ChEBI" id="CHEBI:62830"/>
        <dbReference type="EC" id="1.1.1.133"/>
    </reaction>
</comment>
<dbReference type="Gene3D" id="3.90.25.10">
    <property type="entry name" value="UDP-galactose 4-epimerase, domain 1"/>
    <property type="match status" value="1"/>
</dbReference>
<evidence type="ECO:0000313" key="9">
    <source>
        <dbReference type="Proteomes" id="UP000035057"/>
    </source>
</evidence>
<gene>
    <name evidence="8" type="ORF">D777_01992</name>
</gene>
<dbReference type="RefSeq" id="WP_036130842.1">
    <property type="nucleotide sequence ID" value="NZ_ANIE01000005.1"/>
</dbReference>
<dbReference type="GO" id="GO:0008831">
    <property type="term" value="F:dTDP-4-dehydrorhamnose reductase activity"/>
    <property type="evidence" value="ECO:0007669"/>
    <property type="project" value="UniProtKB-EC"/>
</dbReference>
<dbReference type="UniPathway" id="UPA00281"/>
<keyword evidence="6" id="KW-0560">Oxidoreductase</keyword>
<accession>A0A072N3W6</accession>
<evidence type="ECO:0000256" key="4">
    <source>
        <dbReference type="ARBA" id="ARBA00017099"/>
    </source>
</evidence>
<evidence type="ECO:0000256" key="2">
    <source>
        <dbReference type="ARBA" id="ARBA00010944"/>
    </source>
</evidence>
<dbReference type="InterPro" id="IPR029903">
    <property type="entry name" value="RmlD-like-bd"/>
</dbReference>
<reference evidence="8 9" key="1">
    <citation type="submission" date="2012-12" db="EMBL/GenBank/DDBJ databases">
        <title>Genome assembly of Marinobacter sp. AK21.</title>
        <authorList>
            <person name="Khatri I."/>
            <person name="Kumar R."/>
            <person name="Vaidya B."/>
            <person name="Subramanian S."/>
            <person name="Pinnaka A."/>
        </authorList>
    </citation>
    <scope>NUCLEOTIDE SEQUENCE [LARGE SCALE GENOMIC DNA]</scope>
    <source>
        <strain evidence="8 9">AK21</strain>
    </source>
</reference>
<dbReference type="FunFam" id="3.40.50.720:FF:000159">
    <property type="entry name" value="dTDP-4-dehydrorhamnose reductase"/>
    <property type="match status" value="1"/>
</dbReference>
<evidence type="ECO:0000256" key="3">
    <source>
        <dbReference type="ARBA" id="ARBA00012929"/>
    </source>
</evidence>
<dbReference type="NCBIfam" id="TIGR01214">
    <property type="entry name" value="rmlD"/>
    <property type="match status" value="1"/>
</dbReference>
<dbReference type="Proteomes" id="UP000035057">
    <property type="component" value="Unassembled WGS sequence"/>
</dbReference>
<name>A0A072N3W6_9GAMM</name>
<dbReference type="Pfam" id="PF04321">
    <property type="entry name" value="RmlD_sub_bind"/>
    <property type="match status" value="1"/>
</dbReference>
<dbReference type="PATRIC" id="fig|1137280.3.peg.1808"/>
<sequence>MKVVITGADGQLGQCLQDRLSNTPNKVFPLSRRGLDITDTEAVLDHIVAIDPDVIINAAAYTAVDKAESDTEAAWAVNAKAVENLASAANNVSALFVHVSTDYVFDGSSSSPYKEADPVNPTGVYGASKLAGEKAAQQAERHIIVRTAWVFSEYGHNFLKTMVRLAGERDSLSIVNDQTGTPTYAGDLAAALVHLSEALPANGVYHFSGGEACTWFDFARAIFATCEELSEGFNMPQLTPISSSEFPTPVRRPAYSVLDGQRLKEEASVSAGDWRIALLPVCKKVLSL</sequence>
<dbReference type="OrthoDB" id="9803892at2"/>
<dbReference type="GO" id="GO:0005829">
    <property type="term" value="C:cytosol"/>
    <property type="evidence" value="ECO:0007669"/>
    <property type="project" value="TreeGrafter"/>
</dbReference>
<evidence type="ECO:0000256" key="1">
    <source>
        <dbReference type="ARBA" id="ARBA00004781"/>
    </source>
</evidence>